<comment type="caution">
    <text evidence="1">The sequence shown here is derived from an EMBL/GenBank/DDBJ whole genome shotgun (WGS) entry which is preliminary data.</text>
</comment>
<reference evidence="1 2" key="1">
    <citation type="submission" date="2016-07" db="EMBL/GenBank/DDBJ databases">
        <title>Genome analysis of Flavihumibacter stibioxidans YS-17.</title>
        <authorList>
            <person name="Shi K."/>
            <person name="Han Y."/>
            <person name="Wang G."/>
        </authorList>
    </citation>
    <scope>NUCLEOTIDE SEQUENCE [LARGE SCALE GENOMIC DNA]</scope>
    <source>
        <strain evidence="1 2">YS-17</strain>
    </source>
</reference>
<dbReference type="EMBL" id="MBUA01000013">
    <property type="protein sequence ID" value="MBC6491547.1"/>
    <property type="molecule type" value="Genomic_DNA"/>
</dbReference>
<evidence type="ECO:0000313" key="2">
    <source>
        <dbReference type="Proteomes" id="UP000765802"/>
    </source>
</evidence>
<sequence>MIQSKYILDILDLTFDGLDFEDSLRKQIPFLSEKHEEHTGIGLIIDFLVEPGIELYRSSADKAQNLDTQGNRTEMLNGVEIKNEELKVLADATVHLTNGIIDCVEILNKNGEMYPLKELQEYELTQLWLDITQRRSIKKRKL</sequence>
<dbReference type="Proteomes" id="UP000765802">
    <property type="component" value="Unassembled WGS sequence"/>
</dbReference>
<dbReference type="RefSeq" id="WP_187256890.1">
    <property type="nucleotide sequence ID" value="NZ_JBHULF010000029.1"/>
</dbReference>
<protein>
    <submittedName>
        <fullName evidence="1">Uncharacterized protein</fullName>
    </submittedName>
</protein>
<name>A0ABR7M955_9BACT</name>
<organism evidence="1 2">
    <name type="scientific">Flavihumibacter stibioxidans</name>
    <dbReference type="NCBI Taxonomy" id="1834163"/>
    <lineage>
        <taxon>Bacteria</taxon>
        <taxon>Pseudomonadati</taxon>
        <taxon>Bacteroidota</taxon>
        <taxon>Chitinophagia</taxon>
        <taxon>Chitinophagales</taxon>
        <taxon>Chitinophagaceae</taxon>
        <taxon>Flavihumibacter</taxon>
    </lineage>
</organism>
<accession>A0ABR7M955</accession>
<proteinExistence type="predicted"/>
<gene>
    <name evidence="1" type="ORF">BC349_19785</name>
</gene>
<evidence type="ECO:0000313" key="1">
    <source>
        <dbReference type="EMBL" id="MBC6491547.1"/>
    </source>
</evidence>
<keyword evidence="2" id="KW-1185">Reference proteome</keyword>